<organism evidence="3 4">
    <name type="scientific">Pelagicoccus albus</name>
    <dbReference type="NCBI Taxonomy" id="415222"/>
    <lineage>
        <taxon>Bacteria</taxon>
        <taxon>Pseudomonadati</taxon>
        <taxon>Verrucomicrobiota</taxon>
        <taxon>Opitutia</taxon>
        <taxon>Puniceicoccales</taxon>
        <taxon>Pelagicoccaceae</taxon>
        <taxon>Pelagicoccus</taxon>
    </lineage>
</organism>
<reference evidence="3 4" key="1">
    <citation type="submission" date="2020-07" db="EMBL/GenBank/DDBJ databases">
        <authorList>
            <person name="Feng X."/>
        </authorList>
    </citation>
    <scope>NUCLEOTIDE SEQUENCE [LARGE SCALE GENOMIC DNA]</scope>
    <source>
        <strain evidence="3 4">JCM23202</strain>
    </source>
</reference>
<keyword evidence="2" id="KW-0732">Signal</keyword>
<protein>
    <recommendedName>
        <fullName evidence="5">YtxH domain-containing protein</fullName>
    </recommendedName>
</protein>
<proteinExistence type="predicted"/>
<feature type="signal peptide" evidence="2">
    <location>
        <begin position="1"/>
        <end position="17"/>
    </location>
</feature>
<evidence type="ECO:0000313" key="3">
    <source>
        <dbReference type="EMBL" id="MBC2606481.1"/>
    </source>
</evidence>
<feature type="compositionally biased region" description="Basic and acidic residues" evidence="1">
    <location>
        <begin position="32"/>
        <end position="67"/>
    </location>
</feature>
<dbReference type="PROSITE" id="PS51257">
    <property type="entry name" value="PROKAR_LIPOPROTEIN"/>
    <property type="match status" value="1"/>
</dbReference>
<keyword evidence="4" id="KW-1185">Reference proteome</keyword>
<dbReference type="Proteomes" id="UP000526501">
    <property type="component" value="Unassembled WGS sequence"/>
</dbReference>
<sequence>MKKFKLTHLLSLFTVVAALGLTACSDSEVGDDMEKAADEAGDAAEKMADEAKDAADEAADGIKDLTN</sequence>
<evidence type="ECO:0008006" key="5">
    <source>
        <dbReference type="Google" id="ProtNLM"/>
    </source>
</evidence>
<feature type="chain" id="PRO_5030819285" description="YtxH domain-containing protein" evidence="2">
    <location>
        <begin position="18"/>
        <end position="67"/>
    </location>
</feature>
<dbReference type="RefSeq" id="WP_185660351.1">
    <property type="nucleotide sequence ID" value="NZ_CAWPOO010000012.1"/>
</dbReference>
<accession>A0A7X1B6C7</accession>
<evidence type="ECO:0000313" key="4">
    <source>
        <dbReference type="Proteomes" id="UP000526501"/>
    </source>
</evidence>
<dbReference type="EMBL" id="JACHVC010000012">
    <property type="protein sequence ID" value="MBC2606481.1"/>
    <property type="molecule type" value="Genomic_DNA"/>
</dbReference>
<dbReference type="AlphaFoldDB" id="A0A7X1B6C7"/>
<gene>
    <name evidence="3" type="ORF">H5P27_10545</name>
</gene>
<evidence type="ECO:0000256" key="1">
    <source>
        <dbReference type="SAM" id="MobiDB-lite"/>
    </source>
</evidence>
<name>A0A7X1B6C7_9BACT</name>
<comment type="caution">
    <text evidence="3">The sequence shown here is derived from an EMBL/GenBank/DDBJ whole genome shotgun (WGS) entry which is preliminary data.</text>
</comment>
<evidence type="ECO:0000256" key="2">
    <source>
        <dbReference type="SAM" id="SignalP"/>
    </source>
</evidence>
<feature type="region of interest" description="Disordered" evidence="1">
    <location>
        <begin position="30"/>
        <end position="67"/>
    </location>
</feature>